<protein>
    <submittedName>
        <fullName evidence="2">Lyase</fullName>
    </submittedName>
</protein>
<dbReference type="AlphaFoldDB" id="A0A3A3FFI7"/>
<proteinExistence type="predicted"/>
<accession>A0A3A3FFI7</accession>
<organism evidence="2 3">
    <name type="scientific">Noviherbaspirillum saxi</name>
    <dbReference type="NCBI Taxonomy" id="2320863"/>
    <lineage>
        <taxon>Bacteria</taxon>
        <taxon>Pseudomonadati</taxon>
        <taxon>Pseudomonadota</taxon>
        <taxon>Betaproteobacteria</taxon>
        <taxon>Burkholderiales</taxon>
        <taxon>Oxalobacteraceae</taxon>
        <taxon>Noviherbaspirillum</taxon>
    </lineage>
</organism>
<dbReference type="InterPro" id="IPR012334">
    <property type="entry name" value="Pectin_lyas_fold"/>
</dbReference>
<dbReference type="GO" id="GO:0016829">
    <property type="term" value="F:lyase activity"/>
    <property type="evidence" value="ECO:0007669"/>
    <property type="project" value="UniProtKB-KW"/>
</dbReference>
<name>A0A3A3FFI7_9BURK</name>
<evidence type="ECO:0000313" key="3">
    <source>
        <dbReference type="Proteomes" id="UP000265955"/>
    </source>
</evidence>
<dbReference type="EMBL" id="QYUO01000003">
    <property type="protein sequence ID" value="RJF92116.1"/>
    <property type="molecule type" value="Genomic_DNA"/>
</dbReference>
<comment type="caution">
    <text evidence="2">The sequence shown here is derived from an EMBL/GenBank/DDBJ whole genome shotgun (WGS) entry which is preliminary data.</text>
</comment>
<dbReference type="Gene3D" id="2.160.20.10">
    <property type="entry name" value="Single-stranded right-handed beta-helix, Pectin lyase-like"/>
    <property type="match status" value="1"/>
</dbReference>
<feature type="compositionally biased region" description="Pro residues" evidence="1">
    <location>
        <begin position="51"/>
        <end position="64"/>
    </location>
</feature>
<dbReference type="InterPro" id="IPR011050">
    <property type="entry name" value="Pectin_lyase_fold/virulence"/>
</dbReference>
<dbReference type="Proteomes" id="UP000265955">
    <property type="component" value="Unassembled WGS sequence"/>
</dbReference>
<keyword evidence="2" id="KW-0456">Lyase</keyword>
<reference evidence="3" key="1">
    <citation type="submission" date="2018-09" db="EMBL/GenBank/DDBJ databases">
        <authorList>
            <person name="Zhu H."/>
        </authorList>
    </citation>
    <scope>NUCLEOTIDE SEQUENCE [LARGE SCALE GENOMIC DNA]</scope>
    <source>
        <strain evidence="3">K1R23-30</strain>
    </source>
</reference>
<gene>
    <name evidence="2" type="ORF">D3871_26085</name>
</gene>
<dbReference type="SUPFAM" id="SSF51126">
    <property type="entry name" value="Pectin lyase-like"/>
    <property type="match status" value="1"/>
</dbReference>
<dbReference type="Pfam" id="PF14592">
    <property type="entry name" value="Chondroitinas_B"/>
    <property type="match status" value="1"/>
</dbReference>
<feature type="region of interest" description="Disordered" evidence="1">
    <location>
        <begin position="45"/>
        <end position="77"/>
    </location>
</feature>
<dbReference type="InterPro" id="IPR006626">
    <property type="entry name" value="PbH1"/>
</dbReference>
<sequence length="550" mass="58158">MSNMTAHRTSEAPQTCRELMRHKQTATICMILLFGQAGCGGGSGSDIETPALPPPIVAPQPGNPPGGEDAPPVPPLVPTTPPEAIPTPGDTMPAVQVSNAKQLQNAINNASAGVVIRLADGSYTGPFTITRKNGRSGSPITIVAANPGGAVISGKAGFEFESASYVTLQGLKFVNQGTAVSLSSASHHVRVTGNTFALAKNSAPTKWIVIDGAGSDYNQIDHNDFGPRQGVGQMIALDQVNEQVPRHTLIEKNHFHDAVRLADNGGETIRVGLSVASMSDGFTVIQNNLFVHCDSDPEVISVKSGRNTVRFNTFIRNQGQVTARHGHNNSFYGNYLLNDGVKKDVGGFRIYGNDHKLYNNYLHKLTGNAIVLDAGSYDGGANGYTSTPNEEQLRMHWRIYRALVVNNTIVGSTTGIVIGGSKSLAPVGSIVANNIVVNTTGTLYDENMKSNTVFAGNIGFGATTGNVSRTSAEIRTVDPMLVEVDGLRKLSSNGPAHHAAVGHYPFLTDDMDGQTRTRHDVGADEYTSLPALRKPLTAEDVGPNATDAGT</sequence>
<evidence type="ECO:0000256" key="1">
    <source>
        <dbReference type="SAM" id="MobiDB-lite"/>
    </source>
</evidence>
<evidence type="ECO:0000313" key="2">
    <source>
        <dbReference type="EMBL" id="RJF92116.1"/>
    </source>
</evidence>
<dbReference type="InterPro" id="IPR039513">
    <property type="entry name" value="PL-6"/>
</dbReference>
<dbReference type="SMART" id="SM00710">
    <property type="entry name" value="PbH1"/>
    <property type="match status" value="5"/>
</dbReference>
<keyword evidence="3" id="KW-1185">Reference proteome</keyword>
<dbReference type="CDD" id="cd14251">
    <property type="entry name" value="PL-6"/>
    <property type="match status" value="1"/>
</dbReference>